<dbReference type="Proteomes" id="UP001151760">
    <property type="component" value="Unassembled WGS sequence"/>
</dbReference>
<keyword evidence="2" id="KW-1185">Reference proteome</keyword>
<reference evidence="1" key="2">
    <citation type="submission" date="2022-01" db="EMBL/GenBank/DDBJ databases">
        <authorList>
            <person name="Yamashiro T."/>
            <person name="Shiraishi A."/>
            <person name="Satake H."/>
            <person name="Nakayama K."/>
        </authorList>
    </citation>
    <scope>NUCLEOTIDE SEQUENCE</scope>
</reference>
<name>A0ABQ5GQZ0_9ASTR</name>
<reference evidence="1" key="1">
    <citation type="journal article" date="2022" name="Int. J. Mol. Sci.">
        <title>Draft Genome of Tanacetum Coccineum: Genomic Comparison of Closely Related Tanacetum-Family Plants.</title>
        <authorList>
            <person name="Yamashiro T."/>
            <person name="Shiraishi A."/>
            <person name="Nakayama K."/>
            <person name="Satake H."/>
        </authorList>
    </citation>
    <scope>NUCLEOTIDE SEQUENCE</scope>
</reference>
<evidence type="ECO:0000313" key="1">
    <source>
        <dbReference type="EMBL" id="GJT77659.1"/>
    </source>
</evidence>
<sequence>MAAHGPLNIVARRAMDEIVEFTSETKTPKYMKVFILQQIAESMRFVRVLRDEAEIARSCLAQVNAMIAEMEATNDQEEYYDNLRSLRDSRRIGNDKLMGLNELIAQAEEDIFTNESHLEIMEAAIKGD</sequence>
<proteinExistence type="predicted"/>
<gene>
    <name evidence="1" type="ORF">Tco_1044384</name>
</gene>
<comment type="caution">
    <text evidence="1">The sequence shown here is derived from an EMBL/GenBank/DDBJ whole genome shotgun (WGS) entry which is preliminary data.</text>
</comment>
<accession>A0ABQ5GQZ0</accession>
<evidence type="ECO:0000313" key="2">
    <source>
        <dbReference type="Proteomes" id="UP001151760"/>
    </source>
</evidence>
<organism evidence="1 2">
    <name type="scientific">Tanacetum coccineum</name>
    <dbReference type="NCBI Taxonomy" id="301880"/>
    <lineage>
        <taxon>Eukaryota</taxon>
        <taxon>Viridiplantae</taxon>
        <taxon>Streptophyta</taxon>
        <taxon>Embryophyta</taxon>
        <taxon>Tracheophyta</taxon>
        <taxon>Spermatophyta</taxon>
        <taxon>Magnoliopsida</taxon>
        <taxon>eudicotyledons</taxon>
        <taxon>Gunneridae</taxon>
        <taxon>Pentapetalae</taxon>
        <taxon>asterids</taxon>
        <taxon>campanulids</taxon>
        <taxon>Asterales</taxon>
        <taxon>Asteraceae</taxon>
        <taxon>Asteroideae</taxon>
        <taxon>Anthemideae</taxon>
        <taxon>Anthemidinae</taxon>
        <taxon>Tanacetum</taxon>
    </lineage>
</organism>
<dbReference type="EMBL" id="BQNB010018732">
    <property type="protein sequence ID" value="GJT77659.1"/>
    <property type="molecule type" value="Genomic_DNA"/>
</dbReference>
<protein>
    <submittedName>
        <fullName evidence="1">Uncharacterized protein</fullName>
    </submittedName>
</protein>